<protein>
    <submittedName>
        <fullName evidence="3">Uncharacterized protein</fullName>
    </submittedName>
</protein>
<keyword evidence="2" id="KW-0732">Signal</keyword>
<evidence type="ECO:0000256" key="2">
    <source>
        <dbReference type="SAM" id="SignalP"/>
    </source>
</evidence>
<organism evidence="3 4">
    <name type="scientific">Cryptosporidium ubiquitum</name>
    <dbReference type="NCBI Taxonomy" id="857276"/>
    <lineage>
        <taxon>Eukaryota</taxon>
        <taxon>Sar</taxon>
        <taxon>Alveolata</taxon>
        <taxon>Apicomplexa</taxon>
        <taxon>Conoidasida</taxon>
        <taxon>Coccidia</taxon>
        <taxon>Eucoccidiorida</taxon>
        <taxon>Eimeriorina</taxon>
        <taxon>Cryptosporidiidae</taxon>
        <taxon>Cryptosporidium</taxon>
    </lineage>
</organism>
<feature type="signal peptide" evidence="2">
    <location>
        <begin position="1"/>
        <end position="24"/>
    </location>
</feature>
<feature type="compositionally biased region" description="Polar residues" evidence="1">
    <location>
        <begin position="656"/>
        <end position="665"/>
    </location>
</feature>
<sequence length="1304" mass="152870">MNFMNFIKNYIIIFLFQFLRRAKSEPVTLIYQELTSEFGQYLKSNTSNKSEIDDNRIIDVCGKSNAKLEFLIQHVPLVSEGYINMTCKCMMIESEGVPDLNGSQLRGLNCTSENNLLSPNSDFEYDDDFKEFMSDSKLIESLKKIYIQKSLKLEVILSINNNQQEEFCKVNMIGLKDDLVVFPKLDSEHFSLIELGTSFCHYMGIHENIFFQHPSPVTEILEGDIFQDEYYFYPGYNLIEEFERASKYFNEEDLFEWDLQDKNIDEENNFDNNSHIKQEIENNLNDDDKYYGSKYQYIFEPFLRLSYIPNKPYPRIFIKSNVPYTKSIAALDRSINYNYYSVAGKWQVSITPGYSRVNQENSILSILGSKFNSIEKEKYVREKLKDIAFRWRKLTFSNSHHEFKGCSVGRKSSIPRYKESFKVFDSTNPSFNMYPSNLQATSVFEIMNSESILSDQFKDNRNHCSYYGNIRECLRLIRSRIRDKTLNYVLGHLLINIIYETWITWGSEIWHITSLFNIDNIFTNHYNYPDQNNGNLHTGLDPLNSLFTRLFNVKPLVDDENLDIISLLKNNLVKDDLETCSLEMDVFQFGVLSINPILIDNFWKIFSNNYCMMSSDSAFIMWVTNKFSLKLYNNKESNDILNENEDNFKSQDVENKNTNSNLQNSSEMKSWLTNPLPTYFNQVDPEIEVDLVNDIKEEILLPEIYEYNELLEIYNKNDPGIEKENSINRKRFFNSNYFNSKNQFKWVSFIVRNVPFRDSSHKSLEFKCGIGSWPYKGGEYSWMGNYLCEVIFLSSNFYSKRFDFSSYNNYYNKGEESDEEVNSKYGKASKDDKDESYVKKLSRNRMIGIEFETSYPHRCGIGYLGNESKKTLTSVKGNHLLKISLGFCILHGFKLQWLSDDSFNIYTEVLYKYTQTLENGLTYYERNGFELSGSVQQRVYSNNTCSGIMFDNTIRNDELSEYSFKSQTLECQTSYDPIVVTDGIRKDELLYMREKYFNLIYNLRFGCDHMESKNNDYSGIDNHCLSFYPLLEKVELDSKKPKCKFELTKEWKLINKKFPNECKIGSRIGDCHMKIRNELKCGHKTNIGCLFDTFITNNFIKPINIEKISIHFNQISLLLMHGINKYSAEWDKESTNSLHDMISNLVSSKDLNFYLENGINGILKDRLSLFMDEFSKNSNDDILNQAKELFSYSGIWLDTHSLPLLWRLAMFRIEDIPLFISKQDLFTRIFKNKISSSNSSFRSKSKSTNGVLSEESSLKNKYDISTSIPLYCPLAIGYFWIDKFMWQMYRYPGSNLQTISPIKV</sequence>
<proteinExistence type="predicted"/>
<feature type="region of interest" description="Disordered" evidence="1">
    <location>
        <begin position="645"/>
        <end position="665"/>
    </location>
</feature>
<dbReference type="GeneID" id="39978501"/>
<dbReference type="EMBL" id="LRBP01000030">
    <property type="protein sequence ID" value="OII71235.1"/>
    <property type="molecule type" value="Genomic_DNA"/>
</dbReference>
<dbReference type="Proteomes" id="UP000186176">
    <property type="component" value="Unassembled WGS sequence"/>
</dbReference>
<accession>A0A1J4MCM2</accession>
<dbReference type="RefSeq" id="XP_028873106.1">
    <property type="nucleotide sequence ID" value="XM_029018722.1"/>
</dbReference>
<comment type="caution">
    <text evidence="3">The sequence shown here is derived from an EMBL/GenBank/DDBJ whole genome shotgun (WGS) entry which is preliminary data.</text>
</comment>
<dbReference type="VEuPathDB" id="CryptoDB:cubi_01710"/>
<evidence type="ECO:0000256" key="1">
    <source>
        <dbReference type="SAM" id="MobiDB-lite"/>
    </source>
</evidence>
<feature type="chain" id="PRO_5013176160" evidence="2">
    <location>
        <begin position="25"/>
        <end position="1304"/>
    </location>
</feature>
<dbReference type="OrthoDB" id="337624at2759"/>
<reference evidence="3 4" key="1">
    <citation type="submission" date="2016-10" db="EMBL/GenBank/DDBJ databases">
        <title>Reductive evolution of mitochondrial metabolism and differential evolution of invasion-related proteins in Cryptosporidium.</title>
        <authorList>
            <person name="Liu S."/>
            <person name="Roellig D.M."/>
            <person name="Guo Y."/>
            <person name="Li N."/>
            <person name="Frace M.A."/>
            <person name="Tang K."/>
            <person name="Zhang L."/>
            <person name="Feng Y."/>
            <person name="Xiao L."/>
        </authorList>
    </citation>
    <scope>NUCLEOTIDE SEQUENCE [LARGE SCALE GENOMIC DNA]</scope>
    <source>
        <strain evidence="3">39726</strain>
    </source>
</reference>
<name>A0A1J4MCM2_9CRYT</name>
<evidence type="ECO:0000313" key="3">
    <source>
        <dbReference type="EMBL" id="OII71235.1"/>
    </source>
</evidence>
<keyword evidence="4" id="KW-1185">Reference proteome</keyword>
<evidence type="ECO:0000313" key="4">
    <source>
        <dbReference type="Proteomes" id="UP000186176"/>
    </source>
</evidence>
<gene>
    <name evidence="3" type="ORF">cubi_01710</name>
</gene>
<feature type="compositionally biased region" description="Basic and acidic residues" evidence="1">
    <location>
        <begin position="646"/>
        <end position="655"/>
    </location>
</feature>